<dbReference type="SUPFAM" id="SSF51735">
    <property type="entry name" value="NAD(P)-binding Rossmann-fold domains"/>
    <property type="match status" value="1"/>
</dbReference>
<evidence type="ECO:0000256" key="2">
    <source>
        <dbReference type="SAM" id="MobiDB-lite"/>
    </source>
</evidence>
<feature type="region of interest" description="Disordered" evidence="2">
    <location>
        <begin position="485"/>
        <end position="551"/>
    </location>
</feature>
<feature type="compositionally biased region" description="Basic and acidic residues" evidence="2">
    <location>
        <begin position="485"/>
        <end position="525"/>
    </location>
</feature>
<feature type="compositionally biased region" description="Basic residues" evidence="2">
    <location>
        <begin position="536"/>
        <end position="551"/>
    </location>
</feature>
<dbReference type="InterPro" id="IPR001509">
    <property type="entry name" value="Epimerase_deHydtase"/>
</dbReference>
<dbReference type="Pfam" id="PF01370">
    <property type="entry name" value="Epimerase"/>
    <property type="match status" value="1"/>
</dbReference>
<protein>
    <recommendedName>
        <fullName evidence="3">NAD-dependent epimerase/dehydratase domain-containing protein</fullName>
    </recommendedName>
</protein>
<dbReference type="PANTHER" id="PTHR43000">
    <property type="entry name" value="DTDP-D-GLUCOSE 4,6-DEHYDRATASE-RELATED"/>
    <property type="match status" value="1"/>
</dbReference>
<comment type="similarity">
    <text evidence="1">Belongs to the NAD(P)-dependent epimerase/dehydratase family.</text>
</comment>
<dbReference type="InterPro" id="IPR036291">
    <property type="entry name" value="NAD(P)-bd_dom_sf"/>
</dbReference>
<dbReference type="EMBL" id="LR862129">
    <property type="protein sequence ID" value="CAD1816866.1"/>
    <property type="molecule type" value="Genomic_DNA"/>
</dbReference>
<evidence type="ECO:0000259" key="3">
    <source>
        <dbReference type="Pfam" id="PF01370"/>
    </source>
</evidence>
<dbReference type="Gene3D" id="3.90.25.10">
    <property type="entry name" value="UDP-galactose 4-epimerase, domain 1"/>
    <property type="match status" value="1"/>
</dbReference>
<feature type="region of interest" description="Disordered" evidence="2">
    <location>
        <begin position="70"/>
        <end position="89"/>
    </location>
</feature>
<dbReference type="Gene3D" id="3.40.50.720">
    <property type="entry name" value="NAD(P)-binding Rossmann-like Domain"/>
    <property type="match status" value="1"/>
</dbReference>
<feature type="domain" description="NAD-dependent epimerase/dehydratase" evidence="3">
    <location>
        <begin position="93"/>
        <end position="381"/>
    </location>
</feature>
<reference evidence="4" key="1">
    <citation type="submission" date="2020-07" db="EMBL/GenBank/DDBJ databases">
        <authorList>
            <person name="Lin J."/>
        </authorList>
    </citation>
    <scope>NUCLEOTIDE SEQUENCE</scope>
</reference>
<evidence type="ECO:0000256" key="1">
    <source>
        <dbReference type="ARBA" id="ARBA00007637"/>
    </source>
</evidence>
<accession>A0A6V7NES1</accession>
<dbReference type="CDD" id="cd05255">
    <property type="entry name" value="SQD1_like_SDR_e"/>
    <property type="match status" value="1"/>
</dbReference>
<evidence type="ECO:0000313" key="4">
    <source>
        <dbReference type="EMBL" id="CAD1816866.1"/>
    </source>
</evidence>
<gene>
    <name evidence="4" type="ORF">CB5_LOCUS77</name>
</gene>
<organism evidence="4">
    <name type="scientific">Ananas comosus var. bracteatus</name>
    <name type="common">red pineapple</name>
    <dbReference type="NCBI Taxonomy" id="296719"/>
    <lineage>
        <taxon>Eukaryota</taxon>
        <taxon>Viridiplantae</taxon>
        <taxon>Streptophyta</taxon>
        <taxon>Embryophyta</taxon>
        <taxon>Tracheophyta</taxon>
        <taxon>Spermatophyta</taxon>
        <taxon>Magnoliopsida</taxon>
        <taxon>Liliopsida</taxon>
        <taxon>Poales</taxon>
        <taxon>Bromeliaceae</taxon>
        <taxon>Bromelioideae</taxon>
        <taxon>Ananas</taxon>
    </lineage>
</organism>
<name>A0A6V7NES1_ANACO</name>
<sequence length="551" mass="61787">MAHLLSTSCIHNPSPTTTKLNFKSLNRCPLTQTSLPVRTLRSSLMALRSYQKKPIKRSITYATATIGQNIGNKTDSGNEDNVPADSSSKPKKVMVIGGDGYCGWATALHLSNKGYEVAIVDNLIRRLFDHQLGLDSLTPISSIQNRIRRWKSLTGKSIDLYIGDICDFEFLSESFKSFEPGAVVHFGEQRSAPYSMIDRSRAVFTQHNNVIGTLNVLFAIKEFREECHLVKLGTMGEYGTPNIDIEEGYITITHNGRTDTLPYPKQASSFYHLSKVHDSHNIAFTCKAWGIRATDLNQGVVYGVRTDETEMHEELSNRFDYDGVFGTALNRFCVQAAVGHPLTVYGKGGQTRGYLDIRDTVQCVELAIANPAKPGEFRVFNQFTEQFSVNELAQLVTRAGTKLGLDVRAVSVPNPRVEAEEHYYNAKHTKLIELGLVPHLLSDSLLDSLLNFAIKYKDRVDTAQIMPNVSWKKISAKTEDRRALAACSDKAEGEGAADSKKEEEKEKEGGKKEEEKEDTKKKEGGEKEEEKEDTKKKKKKKKKQKKQKRKR</sequence>
<proteinExistence type="inferred from homology"/>
<dbReference type="AlphaFoldDB" id="A0A6V7NES1"/>